<name>A0ABT0PUU7_9FLAO</name>
<feature type="signal peptide" evidence="1">
    <location>
        <begin position="1"/>
        <end position="19"/>
    </location>
</feature>
<feature type="chain" id="PRO_5045445907" description="Outer membrane protein beta-barrel domain-containing protein" evidence="1">
    <location>
        <begin position="20"/>
        <end position="182"/>
    </location>
</feature>
<proteinExistence type="predicted"/>
<dbReference type="EMBL" id="JAMFMA010000003">
    <property type="protein sequence ID" value="MCL6275124.1"/>
    <property type="molecule type" value="Genomic_DNA"/>
</dbReference>
<reference evidence="2 3" key="1">
    <citation type="submission" date="2022-05" db="EMBL/GenBank/DDBJ databases">
        <authorList>
            <person name="Park J.-S."/>
        </authorList>
    </citation>
    <scope>NUCLEOTIDE SEQUENCE [LARGE SCALE GENOMIC DNA]</scope>
    <source>
        <strain evidence="2 3">2012CJ35-5</strain>
    </source>
</reference>
<gene>
    <name evidence="2" type="ORF">M3P19_13980</name>
</gene>
<sequence length="182" mass="19743">MKKYLLYLFIFGTFSIANGQNTGFGVSFQAYPAGVIPTLNLQHGINENTTMLLRVGANFTDRKDFSDVNISEEGEGFGGSLGIRKHFPSGKGEFIAGLNLDVWSMNIDWIDIGPADAPITGSTYVLIVQPWLEGGYFLPLGNGKTKLGLTLGLGREFNAITSGEEVEQGFIGSALLHYLIML</sequence>
<evidence type="ECO:0008006" key="4">
    <source>
        <dbReference type="Google" id="ProtNLM"/>
    </source>
</evidence>
<evidence type="ECO:0000256" key="1">
    <source>
        <dbReference type="SAM" id="SignalP"/>
    </source>
</evidence>
<evidence type="ECO:0000313" key="3">
    <source>
        <dbReference type="Proteomes" id="UP001203607"/>
    </source>
</evidence>
<dbReference type="Proteomes" id="UP001203607">
    <property type="component" value="Unassembled WGS sequence"/>
</dbReference>
<keyword evidence="3" id="KW-1185">Reference proteome</keyword>
<dbReference type="RefSeq" id="WP_249658312.1">
    <property type="nucleotide sequence ID" value="NZ_JAMFMA010000003.1"/>
</dbReference>
<organism evidence="2 3">
    <name type="scientific">Flagellimonas spongiicola</name>
    <dbReference type="NCBI Taxonomy" id="2942208"/>
    <lineage>
        <taxon>Bacteria</taxon>
        <taxon>Pseudomonadati</taxon>
        <taxon>Bacteroidota</taxon>
        <taxon>Flavobacteriia</taxon>
        <taxon>Flavobacteriales</taxon>
        <taxon>Flavobacteriaceae</taxon>
        <taxon>Flagellimonas</taxon>
    </lineage>
</organism>
<keyword evidence="1" id="KW-0732">Signal</keyword>
<accession>A0ABT0PUU7</accession>
<comment type="caution">
    <text evidence="2">The sequence shown here is derived from an EMBL/GenBank/DDBJ whole genome shotgun (WGS) entry which is preliminary data.</text>
</comment>
<evidence type="ECO:0000313" key="2">
    <source>
        <dbReference type="EMBL" id="MCL6275124.1"/>
    </source>
</evidence>
<protein>
    <recommendedName>
        <fullName evidence="4">Outer membrane protein beta-barrel domain-containing protein</fullName>
    </recommendedName>
</protein>